<keyword evidence="3" id="KW-1185">Reference proteome</keyword>
<dbReference type="Proteomes" id="UP001595379">
    <property type="component" value="Unassembled WGS sequence"/>
</dbReference>
<dbReference type="PROSITE" id="PS51257">
    <property type="entry name" value="PROKAR_LIPOPROTEIN"/>
    <property type="match status" value="1"/>
</dbReference>
<feature type="signal peptide" evidence="1">
    <location>
        <begin position="1"/>
        <end position="21"/>
    </location>
</feature>
<sequence>MRRRIVSALLITGLLALSACAATLRPQSRTAYVSLPSQGSAERGLPAQDLPPGDCGVFLFTREASPVFVLFDHLDAGLIRLWFEDEIRHITTDPRRDPPGRATEYLRRVMIDGQPILFSGEMEAPDGSGAAIPAAVMRRTLSNGSEAVVPLSGVWLCQPAQN</sequence>
<organism evidence="2 3">
    <name type="scientific">Hyphobacterium vulgare</name>
    <dbReference type="NCBI Taxonomy" id="1736751"/>
    <lineage>
        <taxon>Bacteria</taxon>
        <taxon>Pseudomonadati</taxon>
        <taxon>Pseudomonadota</taxon>
        <taxon>Alphaproteobacteria</taxon>
        <taxon>Maricaulales</taxon>
        <taxon>Maricaulaceae</taxon>
        <taxon>Hyphobacterium</taxon>
    </lineage>
</organism>
<evidence type="ECO:0000256" key="1">
    <source>
        <dbReference type="SAM" id="SignalP"/>
    </source>
</evidence>
<name>A0ABV6ZVB6_9PROT</name>
<proteinExistence type="predicted"/>
<reference evidence="3" key="1">
    <citation type="journal article" date="2019" name="Int. J. Syst. Evol. Microbiol.">
        <title>The Global Catalogue of Microorganisms (GCM) 10K type strain sequencing project: providing services to taxonomists for standard genome sequencing and annotation.</title>
        <authorList>
            <consortium name="The Broad Institute Genomics Platform"/>
            <consortium name="The Broad Institute Genome Sequencing Center for Infectious Disease"/>
            <person name="Wu L."/>
            <person name="Ma J."/>
        </authorList>
    </citation>
    <scope>NUCLEOTIDE SEQUENCE [LARGE SCALE GENOMIC DNA]</scope>
    <source>
        <strain evidence="3">KCTC 52487</strain>
    </source>
</reference>
<evidence type="ECO:0000313" key="3">
    <source>
        <dbReference type="Proteomes" id="UP001595379"/>
    </source>
</evidence>
<protein>
    <recommendedName>
        <fullName evidence="4">DUF2846 domain-containing protein</fullName>
    </recommendedName>
</protein>
<comment type="caution">
    <text evidence="2">The sequence shown here is derived from an EMBL/GenBank/DDBJ whole genome shotgun (WGS) entry which is preliminary data.</text>
</comment>
<evidence type="ECO:0000313" key="2">
    <source>
        <dbReference type="EMBL" id="MFC2925338.1"/>
    </source>
</evidence>
<keyword evidence="1" id="KW-0732">Signal</keyword>
<dbReference type="EMBL" id="JBHRSV010000002">
    <property type="protein sequence ID" value="MFC2925338.1"/>
    <property type="molecule type" value="Genomic_DNA"/>
</dbReference>
<feature type="chain" id="PRO_5046712514" description="DUF2846 domain-containing protein" evidence="1">
    <location>
        <begin position="22"/>
        <end position="162"/>
    </location>
</feature>
<dbReference type="RefSeq" id="WP_343165037.1">
    <property type="nucleotide sequence ID" value="NZ_JBHRSV010000002.1"/>
</dbReference>
<accession>A0ABV6ZVB6</accession>
<gene>
    <name evidence="2" type="ORF">ACFOOR_04390</name>
</gene>
<evidence type="ECO:0008006" key="4">
    <source>
        <dbReference type="Google" id="ProtNLM"/>
    </source>
</evidence>